<reference evidence="3" key="1">
    <citation type="journal article" date="2019" name="Int. J. Syst. Evol. Microbiol.">
        <title>The Global Catalogue of Microorganisms (GCM) 10K type strain sequencing project: providing services to taxonomists for standard genome sequencing and annotation.</title>
        <authorList>
            <consortium name="The Broad Institute Genomics Platform"/>
            <consortium name="The Broad Institute Genome Sequencing Center for Infectious Disease"/>
            <person name="Wu L."/>
            <person name="Ma J."/>
        </authorList>
    </citation>
    <scope>NUCLEOTIDE SEQUENCE [LARGE SCALE GENOMIC DNA]</scope>
    <source>
        <strain evidence="3">KCTC 52640</strain>
    </source>
</reference>
<dbReference type="PIRSF" id="PIRSF001221">
    <property type="entry name" value="Amidase_fungi"/>
    <property type="match status" value="1"/>
</dbReference>
<dbReference type="GO" id="GO:0004040">
    <property type="term" value="F:amidase activity"/>
    <property type="evidence" value="ECO:0007669"/>
    <property type="project" value="UniProtKB-EC"/>
</dbReference>
<dbReference type="NCBIfam" id="NF004816">
    <property type="entry name" value="PRK06170.1"/>
    <property type="match status" value="1"/>
</dbReference>
<evidence type="ECO:0000313" key="2">
    <source>
        <dbReference type="EMBL" id="MFC3103246.1"/>
    </source>
</evidence>
<dbReference type="Pfam" id="PF01425">
    <property type="entry name" value="Amidase"/>
    <property type="match status" value="1"/>
</dbReference>
<dbReference type="InterPro" id="IPR023631">
    <property type="entry name" value="Amidase_dom"/>
</dbReference>
<dbReference type="PANTHER" id="PTHR43372">
    <property type="entry name" value="FATTY-ACID AMIDE HYDROLASE"/>
    <property type="match status" value="1"/>
</dbReference>
<feature type="domain" description="Amidase" evidence="1">
    <location>
        <begin position="27"/>
        <end position="467"/>
    </location>
</feature>
<sequence>MTEIHRLSARELATAIAAGEISSRAALDHYLERIERLGTPVNAVVSMDIETARARADAADAAIARGENWGPLHGVPMTVKDTFEAAGLSTVVGEPRMKDYVSTSDSVAVARLRAAGAVIFGKTNTPRLAQDVQSYNEVYGTTNNPWNDKRTSGGSSGGAAAGLASGFTPLELGSDLAGSIRTPASWCGVYGHKSSYGLIPMRGHIPGPPGTLSEPDLCVAGPLARNAGDLALALDILAGADSIDGALWHARLPAPKPTTFGDFRIGYCFDHAFCPIADGTRKRLEDTIEATRQAGAQVDKLDDLPGGFEQSYDVYDRLLNGLVGSSIPDKLYNKARRGAAFMGLIGKNEVGTLGGFTERATASHRDWARSSEARHKLRAQWHALFEKYDVVLLPGVCVPAIPHDHKGNVLSRTIDIDGTSHGYTHLFRWIAPATVAGLPATSAPVGLTDDNLPVGLQIVADYGQDLTTIAFAQHLAAATEGFRVPPEFG</sequence>
<accession>A0ABV7EP47</accession>
<name>A0ABV7EP47_9GAMM</name>
<dbReference type="InterPro" id="IPR052739">
    <property type="entry name" value="FAAH2"/>
</dbReference>
<comment type="caution">
    <text evidence="2">The sequence shown here is derived from an EMBL/GenBank/DDBJ whole genome shotgun (WGS) entry which is preliminary data.</text>
</comment>
<keyword evidence="2" id="KW-0378">Hydrolase</keyword>
<dbReference type="InterPro" id="IPR036928">
    <property type="entry name" value="AS_sf"/>
</dbReference>
<dbReference type="EC" id="3.5.1.4" evidence="2"/>
<dbReference type="EMBL" id="JBHRSS010000003">
    <property type="protein sequence ID" value="MFC3103246.1"/>
    <property type="molecule type" value="Genomic_DNA"/>
</dbReference>
<keyword evidence="3" id="KW-1185">Reference proteome</keyword>
<proteinExistence type="predicted"/>
<gene>
    <name evidence="2" type="ORF">ACFOSU_05005</name>
</gene>
<dbReference type="PANTHER" id="PTHR43372:SF4">
    <property type="entry name" value="FATTY-ACID AMIDE HYDROLASE 2"/>
    <property type="match status" value="1"/>
</dbReference>
<dbReference type="Gene3D" id="3.90.1300.10">
    <property type="entry name" value="Amidase signature (AS) domain"/>
    <property type="match status" value="1"/>
</dbReference>
<dbReference type="Proteomes" id="UP001595462">
    <property type="component" value="Unassembled WGS sequence"/>
</dbReference>
<protein>
    <submittedName>
        <fullName evidence="2">Amidase</fullName>
        <ecNumber evidence="2">3.5.1.4</ecNumber>
    </submittedName>
</protein>
<dbReference type="SUPFAM" id="SSF75304">
    <property type="entry name" value="Amidase signature (AS) enzymes"/>
    <property type="match status" value="1"/>
</dbReference>
<evidence type="ECO:0000313" key="3">
    <source>
        <dbReference type="Proteomes" id="UP001595462"/>
    </source>
</evidence>
<organism evidence="2 3">
    <name type="scientific">Salinisphaera aquimarina</name>
    <dbReference type="NCBI Taxonomy" id="2094031"/>
    <lineage>
        <taxon>Bacteria</taxon>
        <taxon>Pseudomonadati</taxon>
        <taxon>Pseudomonadota</taxon>
        <taxon>Gammaproteobacteria</taxon>
        <taxon>Salinisphaerales</taxon>
        <taxon>Salinisphaeraceae</taxon>
        <taxon>Salinisphaera</taxon>
    </lineage>
</organism>
<evidence type="ECO:0000259" key="1">
    <source>
        <dbReference type="Pfam" id="PF01425"/>
    </source>
</evidence>
<dbReference type="RefSeq" id="WP_380687092.1">
    <property type="nucleotide sequence ID" value="NZ_JBHRSS010000003.1"/>
</dbReference>